<name>A0A0G0KRZ3_9BACT</name>
<dbReference type="Proteomes" id="UP000034603">
    <property type="component" value="Unassembled WGS sequence"/>
</dbReference>
<reference evidence="1 2" key="1">
    <citation type="journal article" date="2015" name="Nature">
        <title>rRNA introns, odd ribosomes, and small enigmatic genomes across a large radiation of phyla.</title>
        <authorList>
            <person name="Brown C.T."/>
            <person name="Hug L.A."/>
            <person name="Thomas B.C."/>
            <person name="Sharon I."/>
            <person name="Castelle C.J."/>
            <person name="Singh A."/>
            <person name="Wilkins M.J."/>
            <person name="Williams K.H."/>
            <person name="Banfield J.F."/>
        </authorList>
    </citation>
    <scope>NUCLEOTIDE SEQUENCE [LARGE SCALE GENOMIC DNA]</scope>
</reference>
<accession>A0A0G0KRZ3</accession>
<proteinExistence type="predicted"/>
<gene>
    <name evidence="1" type="ORF">US62_C0050G0001</name>
</gene>
<evidence type="ECO:0000313" key="1">
    <source>
        <dbReference type="EMBL" id="KKQ43346.1"/>
    </source>
</evidence>
<dbReference type="EMBL" id="LBTR01000050">
    <property type="protein sequence ID" value="KKQ43346.1"/>
    <property type="molecule type" value="Genomic_DNA"/>
</dbReference>
<sequence>VNEAPDKLLPKPVPFDCINIKTTIEAETKICVNKSISFIAPVIIANSKQNDRFTSLHFEIDIKFQVHLGRNSMLAKQNVKN</sequence>
<organism evidence="1 2">
    <name type="scientific">Candidatus Woesebacteria bacterium GW2011_GWA1_37_8</name>
    <dbReference type="NCBI Taxonomy" id="1618546"/>
    <lineage>
        <taxon>Bacteria</taxon>
        <taxon>Candidatus Woeseibacteriota</taxon>
    </lineage>
</organism>
<evidence type="ECO:0000313" key="2">
    <source>
        <dbReference type="Proteomes" id="UP000034603"/>
    </source>
</evidence>
<dbReference type="AlphaFoldDB" id="A0A0G0KRZ3"/>
<comment type="caution">
    <text evidence="1">The sequence shown here is derived from an EMBL/GenBank/DDBJ whole genome shotgun (WGS) entry which is preliminary data.</text>
</comment>
<feature type="non-terminal residue" evidence="1">
    <location>
        <position position="1"/>
    </location>
</feature>
<protein>
    <submittedName>
        <fullName evidence="1">Uncharacterized protein</fullName>
    </submittedName>
</protein>